<dbReference type="InterPro" id="IPR000073">
    <property type="entry name" value="AB_hydrolase_1"/>
</dbReference>
<proteinExistence type="predicted"/>
<feature type="domain" description="AB hydrolase-1" evidence="1">
    <location>
        <begin position="3"/>
        <end position="87"/>
    </location>
</feature>
<dbReference type="InterPro" id="IPR029058">
    <property type="entry name" value="AB_hydrolase_fold"/>
</dbReference>
<organism evidence="2 3">
    <name type="scientific">Actinopolymorpha rutila</name>
    <dbReference type="NCBI Taxonomy" id="446787"/>
    <lineage>
        <taxon>Bacteria</taxon>
        <taxon>Bacillati</taxon>
        <taxon>Actinomycetota</taxon>
        <taxon>Actinomycetes</taxon>
        <taxon>Propionibacteriales</taxon>
        <taxon>Actinopolymorphaceae</taxon>
        <taxon>Actinopolymorpha</taxon>
    </lineage>
</organism>
<name>A0A852ZLZ8_9ACTN</name>
<dbReference type="Pfam" id="PF00561">
    <property type="entry name" value="Abhydrolase_1"/>
    <property type="match status" value="1"/>
</dbReference>
<comment type="caution">
    <text evidence="2">The sequence shown here is derived from an EMBL/GenBank/DDBJ whole genome shotgun (WGS) entry which is preliminary data.</text>
</comment>
<dbReference type="GO" id="GO:0003824">
    <property type="term" value="F:catalytic activity"/>
    <property type="evidence" value="ECO:0007669"/>
    <property type="project" value="UniProtKB-ARBA"/>
</dbReference>
<sequence>MAPLSDRYTVIQIEPLGFGWSDRPSDYPLAGVHEQVLAVLNQEGVDSFVVWGYSQGGAMALAIAQATPRVTGMVAGGWSPMGAPTDAWMRRADREQQIPIASRAFWRWYRRFDWLDELAAMQCPKLVYAGSGDRPRVSGPRGIPRARDALTQRGVTLMEFGGLDHRTCNTEPALSNSVVPAVLDWLDNCR</sequence>
<dbReference type="PANTHER" id="PTHR43194">
    <property type="entry name" value="HYDROLASE ALPHA/BETA FOLD FAMILY"/>
    <property type="match status" value="1"/>
</dbReference>
<gene>
    <name evidence="2" type="ORF">F4554_005536</name>
</gene>
<accession>A0A852ZLZ8</accession>
<evidence type="ECO:0000313" key="3">
    <source>
        <dbReference type="Proteomes" id="UP000579605"/>
    </source>
</evidence>
<dbReference type="EMBL" id="JACBZH010000001">
    <property type="protein sequence ID" value="NYH92898.1"/>
    <property type="molecule type" value="Genomic_DNA"/>
</dbReference>
<dbReference type="Proteomes" id="UP000579605">
    <property type="component" value="Unassembled WGS sequence"/>
</dbReference>
<dbReference type="SUPFAM" id="SSF53474">
    <property type="entry name" value="alpha/beta-Hydrolases"/>
    <property type="match status" value="1"/>
</dbReference>
<dbReference type="InterPro" id="IPR050228">
    <property type="entry name" value="Carboxylesterase_BioH"/>
</dbReference>
<dbReference type="AlphaFoldDB" id="A0A852ZLZ8"/>
<evidence type="ECO:0000313" key="2">
    <source>
        <dbReference type="EMBL" id="NYH92898.1"/>
    </source>
</evidence>
<reference evidence="2 3" key="1">
    <citation type="submission" date="2020-07" db="EMBL/GenBank/DDBJ databases">
        <title>Sequencing the genomes of 1000 actinobacteria strains.</title>
        <authorList>
            <person name="Klenk H.-P."/>
        </authorList>
    </citation>
    <scope>NUCLEOTIDE SEQUENCE [LARGE SCALE GENOMIC DNA]</scope>
    <source>
        <strain evidence="2 3">DSM 18448</strain>
    </source>
</reference>
<dbReference type="Gene3D" id="3.40.50.1820">
    <property type="entry name" value="alpha/beta hydrolase"/>
    <property type="match status" value="1"/>
</dbReference>
<evidence type="ECO:0000259" key="1">
    <source>
        <dbReference type="Pfam" id="PF00561"/>
    </source>
</evidence>
<dbReference type="PANTHER" id="PTHR43194:SF2">
    <property type="entry name" value="PEROXISOMAL MEMBRANE PROTEIN LPX1"/>
    <property type="match status" value="1"/>
</dbReference>
<protein>
    <submittedName>
        <fullName evidence="2">Pimeloyl-ACP methyl ester carboxylesterase</fullName>
    </submittedName>
</protein>
<keyword evidence="3" id="KW-1185">Reference proteome</keyword>